<dbReference type="EMBL" id="BGPR01041976">
    <property type="protein sequence ID" value="GBO18354.1"/>
    <property type="molecule type" value="Genomic_DNA"/>
</dbReference>
<protein>
    <submittedName>
        <fullName evidence="1">Uncharacterized protein</fullName>
    </submittedName>
</protein>
<name>A0A4Y2V1T8_ARAVE</name>
<accession>A0A4Y2V1T8</accession>
<organism evidence="1 2">
    <name type="scientific">Araneus ventricosus</name>
    <name type="common">Orbweaver spider</name>
    <name type="synonym">Epeira ventricosa</name>
    <dbReference type="NCBI Taxonomy" id="182803"/>
    <lineage>
        <taxon>Eukaryota</taxon>
        <taxon>Metazoa</taxon>
        <taxon>Ecdysozoa</taxon>
        <taxon>Arthropoda</taxon>
        <taxon>Chelicerata</taxon>
        <taxon>Arachnida</taxon>
        <taxon>Araneae</taxon>
        <taxon>Araneomorphae</taxon>
        <taxon>Entelegynae</taxon>
        <taxon>Araneoidea</taxon>
        <taxon>Araneidae</taxon>
        <taxon>Araneus</taxon>
    </lineage>
</organism>
<comment type="caution">
    <text evidence="1">The sequence shown here is derived from an EMBL/GenBank/DDBJ whole genome shotgun (WGS) entry which is preliminary data.</text>
</comment>
<dbReference type="OrthoDB" id="5410741at2759"/>
<reference evidence="1 2" key="1">
    <citation type="journal article" date="2019" name="Sci. Rep.">
        <title>Orb-weaving spider Araneus ventricosus genome elucidates the spidroin gene catalogue.</title>
        <authorList>
            <person name="Kono N."/>
            <person name="Nakamura H."/>
            <person name="Ohtoshi R."/>
            <person name="Moran D.A.P."/>
            <person name="Shinohara A."/>
            <person name="Yoshida Y."/>
            <person name="Fujiwara M."/>
            <person name="Mori M."/>
            <person name="Tomita M."/>
            <person name="Arakawa K."/>
        </authorList>
    </citation>
    <scope>NUCLEOTIDE SEQUENCE [LARGE SCALE GENOMIC DNA]</scope>
</reference>
<sequence length="130" mass="15190">MDCVWVVRFPDLILIEHIWDDLGRKIATRFSPPTIIQYCPTSRRKKENCNSFLPSHNHPVLSYRQEKEGKLQLVSPLPQSSNTVLPPGERKKIATRLFPPTIFRYCPTARRKKENWNSSNTVQHKQGCFK</sequence>
<gene>
    <name evidence="1" type="ORF">AVEN_72686_1</name>
</gene>
<evidence type="ECO:0000313" key="2">
    <source>
        <dbReference type="Proteomes" id="UP000499080"/>
    </source>
</evidence>
<dbReference type="AlphaFoldDB" id="A0A4Y2V1T8"/>
<proteinExistence type="predicted"/>
<keyword evidence="2" id="KW-1185">Reference proteome</keyword>
<dbReference type="Proteomes" id="UP000499080">
    <property type="component" value="Unassembled WGS sequence"/>
</dbReference>
<evidence type="ECO:0000313" key="1">
    <source>
        <dbReference type="EMBL" id="GBO18354.1"/>
    </source>
</evidence>